<dbReference type="PANTHER" id="PTHR43977">
    <property type="entry name" value="STRUCTURAL MAINTENANCE OF CHROMOSOMES PROTEIN 3"/>
    <property type="match status" value="1"/>
</dbReference>
<protein>
    <recommendedName>
        <fullName evidence="1">RecF/RecN/SMC N-terminal domain-containing protein</fullName>
    </recommendedName>
</protein>
<dbReference type="STRING" id="2018661.A0A2A2LVJ8"/>
<accession>A0A2A2LVJ8</accession>
<dbReference type="InterPro" id="IPR027417">
    <property type="entry name" value="P-loop_NTPase"/>
</dbReference>
<dbReference type="Gene3D" id="3.40.50.300">
    <property type="entry name" value="P-loop containing nucleotide triphosphate hydrolases"/>
    <property type="match status" value="1"/>
</dbReference>
<dbReference type="Proteomes" id="UP000218231">
    <property type="component" value="Unassembled WGS sequence"/>
</dbReference>
<feature type="domain" description="RecF/RecN/SMC N-terminal" evidence="1">
    <location>
        <begin position="3"/>
        <end position="42"/>
    </location>
</feature>
<evidence type="ECO:0000259" key="1">
    <source>
        <dbReference type="Pfam" id="PF02463"/>
    </source>
</evidence>
<dbReference type="OrthoDB" id="431497at2759"/>
<dbReference type="Pfam" id="PF02463">
    <property type="entry name" value="SMC_N"/>
    <property type="match status" value="1"/>
</dbReference>
<dbReference type="EMBL" id="LIAE01006408">
    <property type="protein sequence ID" value="PAV90007.1"/>
    <property type="molecule type" value="Genomic_DNA"/>
</dbReference>
<dbReference type="InterPro" id="IPR003395">
    <property type="entry name" value="RecF/RecN/SMC_N"/>
</dbReference>
<comment type="caution">
    <text evidence="2">The sequence shown here is derived from an EMBL/GenBank/DDBJ whole genome shotgun (WGS) entry which is preliminary data.</text>
</comment>
<dbReference type="SUPFAM" id="SSF52540">
    <property type="entry name" value="P-loop containing nucleoside triphosphate hydrolases"/>
    <property type="match status" value="1"/>
</dbReference>
<gene>
    <name evidence="2" type="ORF">WR25_12883</name>
</gene>
<evidence type="ECO:0000313" key="2">
    <source>
        <dbReference type="EMBL" id="PAV90007.1"/>
    </source>
</evidence>
<dbReference type="AlphaFoldDB" id="A0A2A2LVJ8"/>
<keyword evidence="3" id="KW-1185">Reference proteome</keyword>
<sequence length="81" mass="9168">MHITKVIITDFLSYKGRVEITDFSQHLNVVVGRNGSGKSNFFKVYQKEKNVCNVKVKDFSAYQSSLRRALPTSVKMKIGIA</sequence>
<evidence type="ECO:0000313" key="3">
    <source>
        <dbReference type="Proteomes" id="UP000218231"/>
    </source>
</evidence>
<name>A0A2A2LVJ8_9BILA</name>
<proteinExistence type="predicted"/>
<reference evidence="2 3" key="1">
    <citation type="journal article" date="2017" name="Curr. Biol.">
        <title>Genome architecture and evolution of a unichromosomal asexual nematode.</title>
        <authorList>
            <person name="Fradin H."/>
            <person name="Zegar C."/>
            <person name="Gutwein M."/>
            <person name="Lucas J."/>
            <person name="Kovtun M."/>
            <person name="Corcoran D."/>
            <person name="Baugh L.R."/>
            <person name="Kiontke K."/>
            <person name="Gunsalus K."/>
            <person name="Fitch D.H."/>
            <person name="Piano F."/>
        </authorList>
    </citation>
    <scope>NUCLEOTIDE SEQUENCE [LARGE SCALE GENOMIC DNA]</scope>
    <source>
        <strain evidence="2">PF1309</strain>
    </source>
</reference>
<organism evidence="2 3">
    <name type="scientific">Diploscapter pachys</name>
    <dbReference type="NCBI Taxonomy" id="2018661"/>
    <lineage>
        <taxon>Eukaryota</taxon>
        <taxon>Metazoa</taxon>
        <taxon>Ecdysozoa</taxon>
        <taxon>Nematoda</taxon>
        <taxon>Chromadorea</taxon>
        <taxon>Rhabditida</taxon>
        <taxon>Rhabditina</taxon>
        <taxon>Rhabditomorpha</taxon>
        <taxon>Rhabditoidea</taxon>
        <taxon>Rhabditidae</taxon>
        <taxon>Diploscapter</taxon>
    </lineage>
</organism>